<organism evidence="2 3">
    <name type="scientific">Krasilnikovia cinnamomea</name>
    <dbReference type="NCBI Taxonomy" id="349313"/>
    <lineage>
        <taxon>Bacteria</taxon>
        <taxon>Bacillati</taxon>
        <taxon>Actinomycetota</taxon>
        <taxon>Actinomycetes</taxon>
        <taxon>Micromonosporales</taxon>
        <taxon>Micromonosporaceae</taxon>
        <taxon>Krasilnikovia</taxon>
    </lineage>
</organism>
<dbReference type="RefSeq" id="WP_130510016.1">
    <property type="nucleotide sequence ID" value="NZ_SHKY01000001.1"/>
</dbReference>
<name>A0A4Q7ZLL1_9ACTN</name>
<feature type="region of interest" description="Disordered" evidence="1">
    <location>
        <begin position="304"/>
        <end position="328"/>
    </location>
</feature>
<protein>
    <submittedName>
        <fullName evidence="2">Putative PD-(D/E)XK family protein DUF4420</fullName>
    </submittedName>
</protein>
<dbReference type="AlphaFoldDB" id="A0A4Q7ZLL1"/>
<evidence type="ECO:0000313" key="3">
    <source>
        <dbReference type="Proteomes" id="UP000292564"/>
    </source>
</evidence>
<dbReference type="InterPro" id="IPR025534">
    <property type="entry name" value="DUF4420"/>
</dbReference>
<gene>
    <name evidence="2" type="ORF">EV385_3013</name>
</gene>
<dbReference type="Proteomes" id="UP000292564">
    <property type="component" value="Unassembled WGS sequence"/>
</dbReference>
<reference evidence="2 3" key="1">
    <citation type="submission" date="2019-02" db="EMBL/GenBank/DDBJ databases">
        <title>Sequencing the genomes of 1000 actinobacteria strains.</title>
        <authorList>
            <person name="Klenk H.-P."/>
        </authorList>
    </citation>
    <scope>NUCLEOTIDE SEQUENCE [LARGE SCALE GENOMIC DNA]</scope>
    <source>
        <strain evidence="2 3">DSM 45162</strain>
    </source>
</reference>
<feature type="compositionally biased region" description="Basic and acidic residues" evidence="1">
    <location>
        <begin position="318"/>
        <end position="328"/>
    </location>
</feature>
<proteinExistence type="predicted"/>
<dbReference type="Pfam" id="PF14390">
    <property type="entry name" value="DUF4420"/>
    <property type="match status" value="1"/>
</dbReference>
<keyword evidence="3" id="KW-1185">Reference proteome</keyword>
<dbReference type="OrthoDB" id="4854145at2"/>
<accession>A0A4Q7ZLL1</accession>
<evidence type="ECO:0000256" key="1">
    <source>
        <dbReference type="SAM" id="MobiDB-lite"/>
    </source>
</evidence>
<comment type="caution">
    <text evidence="2">The sequence shown here is derived from an EMBL/GenBank/DDBJ whole genome shotgun (WGS) entry which is preliminary data.</text>
</comment>
<dbReference type="EMBL" id="SHKY01000001">
    <property type="protein sequence ID" value="RZU51205.1"/>
    <property type="molecule type" value="Genomic_DNA"/>
</dbReference>
<sequence>MTGHERHLSNDSFAGYLATGLLLEHPIEGDPRVVLFFDPDNRRIGLRAPARSNETPGNTGLEHLSMSVVHHDGHRMIEIAVDEPRLFADAYPVLCGIADRTQLDHMPVSRALHETLRHLGHLIKAEQTLTREVETGLLGELSLLAGLVATTTPEAALQAWRGGTEEHDFGLPHLDVEVKTTTSENRCHRISSLTQLQPTTHRPLWLLSLQLTKAGSGGITVAEMVTRVRGLLTTVPLRDEFDVRLQAAGWRHRYADDTLQHWRLRSDPALFQVTAGFPRLTAAMLTAAGADLNSVSDVRYRIDLTGRSPDQPPGPLHDAVDAGRQELR</sequence>
<evidence type="ECO:0000313" key="2">
    <source>
        <dbReference type="EMBL" id="RZU51205.1"/>
    </source>
</evidence>